<dbReference type="SUPFAM" id="SSF52402">
    <property type="entry name" value="Adenine nucleotide alpha hydrolases-like"/>
    <property type="match status" value="1"/>
</dbReference>
<protein>
    <recommendedName>
        <fullName evidence="6">Universal stress protein UspA</fullName>
    </recommendedName>
</protein>
<dbReference type="CDD" id="cd00293">
    <property type="entry name" value="USP-like"/>
    <property type="match status" value="1"/>
</dbReference>
<dbReference type="Pfam" id="PF01814">
    <property type="entry name" value="Hemerythrin"/>
    <property type="match status" value="1"/>
</dbReference>
<dbReference type="InterPro" id="IPR006015">
    <property type="entry name" value="Universal_stress_UspA"/>
</dbReference>
<sequence length="345" mass="37545">MYKHLLVPIDGSATSLGLIDQALAYARATQAHLSFFHACRDLAATGSGAMLLAADPVAYATSAQAPGHALLAKAEAAARAEGLPCDSTLVISDQVADAILEAAERLGCDLVFAASRGRKGFATALSGSVTRQLIEAAQLPVLVTCIDARERLTARYRALSLIRDEHRSLAAVLHGLEHLAQTWRADGPAPDFRLLGAMLFYVEQFPERLHHPKEETQIFARLQARTSQFDTLLQELRAQHRAGGEALRELQAGLIAFERATPGAGERFFEQAQRFIVGQWQHMGVEERLILPAAATQLSDEDWQRIAEAFEGHADPRFRREAGASFEQLFARIAQVAGEAVTTST</sequence>
<feature type="domain" description="Hemerythrin-like" evidence="3">
    <location>
        <begin position="159"/>
        <end position="294"/>
    </location>
</feature>
<evidence type="ECO:0000313" key="5">
    <source>
        <dbReference type="Proteomes" id="UP001057498"/>
    </source>
</evidence>
<accession>A0ABM7YNH5</accession>
<dbReference type="CDD" id="cd12108">
    <property type="entry name" value="Hr-like"/>
    <property type="match status" value="1"/>
</dbReference>
<dbReference type="Proteomes" id="UP001057498">
    <property type="component" value="Chromosome"/>
</dbReference>
<organism evidence="4 5">
    <name type="scientific">Sphaerotilus microaerophilus</name>
    <dbReference type="NCBI Taxonomy" id="2914710"/>
    <lineage>
        <taxon>Bacteria</taxon>
        <taxon>Pseudomonadati</taxon>
        <taxon>Pseudomonadota</taxon>
        <taxon>Betaproteobacteria</taxon>
        <taxon>Burkholderiales</taxon>
        <taxon>Sphaerotilaceae</taxon>
        <taxon>Sphaerotilus</taxon>
    </lineage>
</organism>
<dbReference type="InterPro" id="IPR014729">
    <property type="entry name" value="Rossmann-like_a/b/a_fold"/>
</dbReference>
<feature type="domain" description="UspA" evidence="2">
    <location>
        <begin position="1"/>
        <end position="143"/>
    </location>
</feature>
<name>A0ABM7YNH5_9BURK</name>
<evidence type="ECO:0000256" key="1">
    <source>
        <dbReference type="ARBA" id="ARBA00008791"/>
    </source>
</evidence>
<dbReference type="Gene3D" id="1.20.120.520">
    <property type="entry name" value="nmb1532 protein domain like"/>
    <property type="match status" value="1"/>
</dbReference>
<evidence type="ECO:0000259" key="3">
    <source>
        <dbReference type="Pfam" id="PF01814"/>
    </source>
</evidence>
<dbReference type="InterPro" id="IPR006016">
    <property type="entry name" value="UspA"/>
</dbReference>
<dbReference type="EMBL" id="AP025730">
    <property type="protein sequence ID" value="BDI06034.1"/>
    <property type="molecule type" value="Genomic_DNA"/>
</dbReference>
<evidence type="ECO:0008006" key="6">
    <source>
        <dbReference type="Google" id="ProtNLM"/>
    </source>
</evidence>
<dbReference type="PRINTS" id="PR01438">
    <property type="entry name" value="UNVRSLSTRESS"/>
</dbReference>
<gene>
    <name evidence="4" type="ORF">CATMQ487_30040</name>
</gene>
<evidence type="ECO:0000259" key="2">
    <source>
        <dbReference type="Pfam" id="PF00582"/>
    </source>
</evidence>
<evidence type="ECO:0000313" key="4">
    <source>
        <dbReference type="EMBL" id="BDI06034.1"/>
    </source>
</evidence>
<reference evidence="4" key="1">
    <citation type="submission" date="2022-04" db="EMBL/GenBank/DDBJ databases">
        <title>Whole genome sequence of Sphaerotilus sp. FB-5.</title>
        <authorList>
            <person name="Takeda M."/>
            <person name="Narihara S."/>
            <person name="Akimoto M."/>
            <person name="Akimoto R."/>
            <person name="Nishiyashiki S."/>
            <person name="Murakami T."/>
        </authorList>
    </citation>
    <scope>NUCLEOTIDE SEQUENCE</scope>
    <source>
        <strain evidence="4">FB-5</strain>
    </source>
</reference>
<dbReference type="InterPro" id="IPR012312">
    <property type="entry name" value="Hemerythrin-like"/>
</dbReference>
<comment type="similarity">
    <text evidence="1">Belongs to the universal stress protein A family.</text>
</comment>
<proteinExistence type="inferred from homology"/>
<dbReference type="PANTHER" id="PTHR39966:SF1">
    <property type="entry name" value="HEMERYTHRIN-LIKE DOMAIN-CONTAINING PROTEIN"/>
    <property type="match status" value="1"/>
</dbReference>
<dbReference type="Pfam" id="PF00582">
    <property type="entry name" value="Usp"/>
    <property type="match status" value="1"/>
</dbReference>
<dbReference type="RefSeq" id="WP_251969353.1">
    <property type="nucleotide sequence ID" value="NZ_AP025730.1"/>
</dbReference>
<dbReference type="PANTHER" id="PTHR39966">
    <property type="entry name" value="BLL2471 PROTEIN-RELATED"/>
    <property type="match status" value="1"/>
</dbReference>
<keyword evidence="5" id="KW-1185">Reference proteome</keyword>
<dbReference type="Gene3D" id="3.40.50.620">
    <property type="entry name" value="HUPs"/>
    <property type="match status" value="1"/>
</dbReference>